<keyword evidence="4 9" id="KW-0862">Zinc</keyword>
<comment type="function">
    <text evidence="9">Component of the spliceosomal U1 snRNP, which is essential for recognition of the pre-mRNA 5' splice-site and the subsequent assembly of the spliceosome. U1-C is directly involved in initial 5' splice-site recognition for both constitutive and regulated alternative splicing. The interaction with the 5' splice-site seems to precede base-pairing between the pre-mRNA and the U1 snRNA. Stimulates commitment or early (E) complex formation by stabilizing the base pairing of the 5' end of the U1 snRNA and the 5' splice-site region.</text>
</comment>
<feature type="region of interest" description="Disordered" evidence="10">
    <location>
        <begin position="166"/>
        <end position="188"/>
    </location>
</feature>
<feature type="compositionally biased region" description="Polar residues" evidence="10">
    <location>
        <begin position="273"/>
        <end position="287"/>
    </location>
</feature>
<dbReference type="Pfam" id="PF06220">
    <property type="entry name" value="zf-U1"/>
    <property type="match status" value="1"/>
</dbReference>
<protein>
    <recommendedName>
        <fullName evidence="9">U1 small nuclear ribonucleoprotein C</fullName>
        <shortName evidence="9">U1 snRNP C</shortName>
        <shortName evidence="9">U1-C</shortName>
        <shortName evidence="9">U1C</shortName>
    </recommendedName>
</protein>
<dbReference type="Gene3D" id="4.10.60.10">
    <property type="entry name" value="Zinc finger, CCHC-type"/>
    <property type="match status" value="1"/>
</dbReference>
<dbReference type="PANTHER" id="PTHR31148">
    <property type="entry name" value="U1 SMALL NUCLEAR RIBONUCLEOPROTEIN C"/>
    <property type="match status" value="1"/>
</dbReference>
<feature type="compositionally biased region" description="Pro residues" evidence="10">
    <location>
        <begin position="1250"/>
        <end position="1267"/>
    </location>
</feature>
<dbReference type="GO" id="GO:0003729">
    <property type="term" value="F:mRNA binding"/>
    <property type="evidence" value="ECO:0007669"/>
    <property type="project" value="UniProtKB-UniRule"/>
</dbReference>
<comment type="subunit">
    <text evidence="9">U1 snRNP is composed of the 7 core Sm proteins B/B', D1, D2, D3, E, F and G that assemble in a heptameric protein ring on the Sm site of the small nuclear RNA to form the core snRNP, and at least 3 U1 snRNP-specific proteins U1-70K, U1-A and U1-C. U1-C interacts with U1 snRNA and the 5' splice-site region of the pre-mRNA.</text>
</comment>
<dbReference type="SMART" id="SM00343">
    <property type="entry name" value="ZnF_C2HC"/>
    <property type="match status" value="5"/>
</dbReference>
<organism evidence="14 15">
    <name type="scientific">Lepraria neglecta</name>
    <dbReference type="NCBI Taxonomy" id="209136"/>
    <lineage>
        <taxon>Eukaryota</taxon>
        <taxon>Fungi</taxon>
        <taxon>Dikarya</taxon>
        <taxon>Ascomycota</taxon>
        <taxon>Pezizomycotina</taxon>
        <taxon>Lecanoromycetes</taxon>
        <taxon>OSLEUM clade</taxon>
        <taxon>Lecanoromycetidae</taxon>
        <taxon>Lecanorales</taxon>
        <taxon>Lecanorineae</taxon>
        <taxon>Stereocaulaceae</taxon>
        <taxon>Lepraria</taxon>
    </lineage>
</organism>
<dbReference type="GO" id="GO:0071004">
    <property type="term" value="C:U2-type prespliceosome"/>
    <property type="evidence" value="ECO:0007669"/>
    <property type="project" value="UniProtKB-UniRule"/>
</dbReference>
<keyword evidence="6 9" id="KW-0539">Nucleus</keyword>
<reference evidence="14" key="1">
    <citation type="submission" date="2022-11" db="EMBL/GenBank/DDBJ databases">
        <title>Chromosomal genome sequence assembly and mating type (MAT) locus characterization of the leprose asexual lichenized fungus Lepraria neglecta (Nyl.) Erichsen.</title>
        <authorList>
            <person name="Allen J.L."/>
            <person name="Pfeffer B."/>
        </authorList>
    </citation>
    <scope>NUCLEOTIDE SEQUENCE</scope>
    <source>
        <strain evidence="14">Allen 5258</strain>
    </source>
</reference>
<dbReference type="GO" id="GO:0000243">
    <property type="term" value="C:commitment complex"/>
    <property type="evidence" value="ECO:0007669"/>
    <property type="project" value="UniProtKB-UniRule"/>
</dbReference>
<feature type="compositionally biased region" description="Polar residues" evidence="10">
    <location>
        <begin position="34"/>
        <end position="44"/>
    </location>
</feature>
<feature type="region of interest" description="Disordered" evidence="10">
    <location>
        <begin position="798"/>
        <end position="833"/>
    </location>
</feature>
<evidence type="ECO:0000256" key="4">
    <source>
        <dbReference type="ARBA" id="ARBA00022833"/>
    </source>
</evidence>
<keyword evidence="7 9" id="KW-0687">Ribonucleoprotein</keyword>
<dbReference type="SUPFAM" id="SSF54928">
    <property type="entry name" value="RNA-binding domain, RBD"/>
    <property type="match status" value="2"/>
</dbReference>
<dbReference type="GO" id="GO:0030619">
    <property type="term" value="F:U1 snRNA binding"/>
    <property type="evidence" value="ECO:0007669"/>
    <property type="project" value="UniProtKB-UniRule"/>
</dbReference>
<dbReference type="InterPro" id="IPR012677">
    <property type="entry name" value="Nucleotide-bd_a/b_plait_sf"/>
</dbReference>
<dbReference type="SUPFAM" id="SSF57667">
    <property type="entry name" value="beta-beta-alpha zinc fingers"/>
    <property type="match status" value="1"/>
</dbReference>
<keyword evidence="3 9" id="KW-0863">Zinc-finger</keyword>
<evidence type="ECO:0000313" key="15">
    <source>
        <dbReference type="Proteomes" id="UP001276659"/>
    </source>
</evidence>
<feature type="compositionally biased region" description="Polar residues" evidence="10">
    <location>
        <begin position="345"/>
        <end position="356"/>
    </location>
</feature>
<dbReference type="SMART" id="SM00451">
    <property type="entry name" value="ZnF_U1"/>
    <property type="match status" value="1"/>
</dbReference>
<feature type="region of interest" description="Disordered" evidence="10">
    <location>
        <begin position="1061"/>
        <end position="1088"/>
    </location>
</feature>
<dbReference type="PANTHER" id="PTHR31148:SF1">
    <property type="entry name" value="U1 SMALL NUCLEAR RIBONUCLEOPROTEIN C"/>
    <property type="match status" value="1"/>
</dbReference>
<dbReference type="PROSITE" id="PS50171">
    <property type="entry name" value="ZF_MATRIN"/>
    <property type="match status" value="1"/>
</dbReference>
<feature type="compositionally biased region" description="Basic and acidic residues" evidence="10">
    <location>
        <begin position="365"/>
        <end position="394"/>
    </location>
</feature>
<dbReference type="PROSITE" id="PS50102">
    <property type="entry name" value="RRM"/>
    <property type="match status" value="1"/>
</dbReference>
<dbReference type="Gene3D" id="3.30.70.330">
    <property type="match status" value="2"/>
</dbReference>
<dbReference type="GO" id="GO:0008270">
    <property type="term" value="F:zinc ion binding"/>
    <property type="evidence" value="ECO:0007669"/>
    <property type="project" value="UniProtKB-UniRule"/>
</dbReference>
<feature type="region of interest" description="Disordered" evidence="10">
    <location>
        <begin position="751"/>
        <end position="786"/>
    </location>
</feature>
<dbReference type="Pfam" id="PF00076">
    <property type="entry name" value="RRM_1"/>
    <property type="match status" value="1"/>
</dbReference>
<evidence type="ECO:0000256" key="8">
    <source>
        <dbReference type="ARBA" id="ARBA00046357"/>
    </source>
</evidence>
<keyword evidence="5 9" id="KW-0694">RNA-binding</keyword>
<evidence type="ECO:0000256" key="2">
    <source>
        <dbReference type="ARBA" id="ARBA00022723"/>
    </source>
</evidence>
<dbReference type="GO" id="GO:0005685">
    <property type="term" value="C:U1 snRNP"/>
    <property type="evidence" value="ECO:0007669"/>
    <property type="project" value="UniProtKB-UniRule"/>
</dbReference>
<evidence type="ECO:0000256" key="6">
    <source>
        <dbReference type="ARBA" id="ARBA00023242"/>
    </source>
</evidence>
<feature type="domain" description="Matrin-type" evidence="13">
    <location>
        <begin position="1172"/>
        <end position="1204"/>
    </location>
</feature>
<proteinExistence type="inferred from homology"/>
<dbReference type="GO" id="GO:0000387">
    <property type="term" value="P:spliceosomal snRNP assembly"/>
    <property type="evidence" value="ECO:0007669"/>
    <property type="project" value="UniProtKB-UniRule"/>
</dbReference>
<evidence type="ECO:0000313" key="14">
    <source>
        <dbReference type="EMBL" id="KAK3170618.1"/>
    </source>
</evidence>
<evidence type="ECO:0000256" key="7">
    <source>
        <dbReference type="ARBA" id="ARBA00023274"/>
    </source>
</evidence>
<comment type="similarity">
    <text evidence="9">Belongs to the U1 small nuclear ribonucleoprotein C family.</text>
</comment>
<feature type="compositionally biased region" description="Basic and acidic residues" evidence="10">
    <location>
        <begin position="177"/>
        <end position="188"/>
    </location>
</feature>
<dbReference type="GO" id="GO:0000395">
    <property type="term" value="P:mRNA 5'-splice site recognition"/>
    <property type="evidence" value="ECO:0007669"/>
    <property type="project" value="UniProtKB-UniRule"/>
</dbReference>
<feature type="domain" description="RRM" evidence="11">
    <location>
        <begin position="190"/>
        <end position="267"/>
    </location>
</feature>
<feature type="region of interest" description="Disordered" evidence="10">
    <location>
        <begin position="25"/>
        <end position="47"/>
    </location>
</feature>
<feature type="compositionally biased region" description="Pro residues" evidence="10">
    <location>
        <begin position="1274"/>
        <end position="1298"/>
    </location>
</feature>
<keyword evidence="15" id="KW-1185">Reference proteome</keyword>
<dbReference type="InterPro" id="IPR000504">
    <property type="entry name" value="RRM_dom"/>
</dbReference>
<dbReference type="HAMAP" id="MF_03153">
    <property type="entry name" value="U1_C"/>
    <property type="match status" value="1"/>
</dbReference>
<feature type="region of interest" description="Disordered" evidence="10">
    <location>
        <begin position="265"/>
        <end position="287"/>
    </location>
</feature>
<dbReference type="PROSITE" id="PS50158">
    <property type="entry name" value="ZF_CCHC"/>
    <property type="match status" value="1"/>
</dbReference>
<dbReference type="InterPro" id="IPR003604">
    <property type="entry name" value="Matrin/U1-like-C_Znf_C2H2"/>
</dbReference>
<dbReference type="EMBL" id="JASNWA010000008">
    <property type="protein sequence ID" value="KAK3170618.1"/>
    <property type="molecule type" value="Genomic_DNA"/>
</dbReference>
<feature type="compositionally biased region" description="Basic and acidic residues" evidence="10">
    <location>
        <begin position="544"/>
        <end position="557"/>
    </location>
</feature>
<feature type="region of interest" description="Disordered" evidence="10">
    <location>
        <begin position="1232"/>
        <end position="1361"/>
    </location>
</feature>
<accession>A0AAD9Z747</accession>
<evidence type="ECO:0000256" key="10">
    <source>
        <dbReference type="SAM" id="MobiDB-lite"/>
    </source>
</evidence>
<evidence type="ECO:0000256" key="1">
    <source>
        <dbReference type="ARBA" id="ARBA00004123"/>
    </source>
</evidence>
<dbReference type="InterPro" id="IPR036875">
    <property type="entry name" value="Znf_CCHC_sf"/>
</dbReference>
<dbReference type="InterPro" id="IPR000690">
    <property type="entry name" value="Matrin/U1-C_Znf_C2H2"/>
</dbReference>
<evidence type="ECO:0000259" key="13">
    <source>
        <dbReference type="PROSITE" id="PS50171"/>
    </source>
</evidence>
<dbReference type="InterPro" id="IPR017340">
    <property type="entry name" value="U1_snRNP-C"/>
</dbReference>
<sequence length="1361" mass="149157">MDTPTEGAMEGDTDSRTVATLERKRPYDLAIGDGNSNAGSVTSTPRKRAKYTGKLGHQDVRDFVPTGASFSSSAVPLDDVSASEGESVQLVASIKNEEVENDGFYDASEDDTPINEGRRLYIGNLSGDATVEDVRKFFSGYSIENITIPRTEDMDTQEQPSVQNGVLASGGGGTANSRHDAPNTANDEGRRLYVGNLAYVTTEENLREFFVGFSIETALIPVNPHTSRPVGYGFVEVATSVDADRAISELSGKFLLERKISVQRARKAPSGRASPSTSNFGKETTTAAPVDKDTMDCKVEISDEDPVEAEGYKPVEEVKQEVRNVMNQAEQKIVPTNWSAINTTKIRTSLGGSQSKIKLEEDEEPQKQEETQEGEEPHKEQETQKGDEFQKKYETQQQKATRIALDRLEGFRQRLSGIDPHDGPVSAYQTAQQELHAANVDYNYCLFYPLGAKFLKPPTATSRTHGRMQTATQEKRLQMWQLAEQCMKNGTLQDLRDGRIAGFSPDELNEKPGRRQHRPESWRLEQMDLQESKLVRLSTSNLEEARSTEQIKPDSSDFKASNSKANPVIDRGNMDLRQQQTCDIEETARSIQRLTESFRHVPVEGSMDEQMKAQIQEAKTDCSYCRYFPSTQDYIPLSLIKLILRGCQTEHSCVEPIVRKAAQIWKMVKQCDEDGTLQDLKNGRLDDRMQEVSPSTQAFLSSAFQAPSNDWKPRRGSDRGRGRNRGSKGLNEGNKTIAELCQNVAEMIEDPNADSTTKSPRGTVALPPEPNATTHEPCDNSESDGDVMLNLQDIESAAESQAGVSEADNNGDFKDSDSEVESESQSDGDAMMGYSNSEQVTEKGAKHQPRPSSSNRNASILAELSSQDLNAQLRYFHVTKTSQEVDPNTPVRCMVCAQYGHMAEVCELLSCTTCGAYNQHITQNCPNSAKCSKCREQGHDKQHCPYKLKNIAQSEIVCDLCQQNGHAEEDCELFWRTSGRPWESNLSRNNVPLSCYECGHSGHLGNDCPTRRPGKSMGTSTWGPGKGQLLIKSKGEMSIKGRAQDPINLDDSEDELALFHRPKVPGPTRKGQIRINTAPKNPMPKNPMVKQTHLTKMTIERIGVDKRDQDQRRIITGPATDALFLLSTATPDGITVLIGTNTKHHVRRGVQLDMESYTDLCQALVIRHGANTDCDYCDVYLTHDSMSVRKAHNSGRNHERNVLDYYQQIGHEKAQSVIDSITSSYAAEGQAGANPMLAPQGGPPMGGQGFPPPPFGFPGGIPPPPFGMPGGPQGGPPPGFIPPPSGRGMPPFPFPPSGSPNNNGPPTNMPFPPPGGMPPNFQGFPPPMGQGGPRMSPPPNIQGGGPFGPPQGGPGGFQGGR</sequence>
<dbReference type="Gene3D" id="3.30.160.60">
    <property type="entry name" value="Classic Zinc Finger"/>
    <property type="match status" value="1"/>
</dbReference>
<comment type="subunit">
    <text evidence="8">Component of the U1 snRNP. The U1 snRNP is composed of the U1 snRNA and the 7 core Sm proteins SNRPB, SNRPD1, SNRPD2, SNRPD3, SNRPE, SNRPF and SNRPG that assemble in a heptameric protein ring on the Sm site of the small nuclear RNA to form the core snRNP, and at least 3 U1 snRNP-specific proteins SNRNP70/U1-70K, SNRPA/U1-A and SNRPC/U1-C. SNRPC/U1-C interacts with U1 snRNA and the 5' splice-site region of the pre-mRNA. Interacts (via N-terminus) with TIA1 (via C-terminus); thereby promoting spliceosomal U1 snRNP recruitment to 5' splice sites.</text>
</comment>
<name>A0AAD9Z747_9LECA</name>
<evidence type="ECO:0000256" key="5">
    <source>
        <dbReference type="ARBA" id="ARBA00022884"/>
    </source>
</evidence>
<evidence type="ECO:0000256" key="3">
    <source>
        <dbReference type="ARBA" id="ARBA00022771"/>
    </source>
</evidence>
<dbReference type="FunFam" id="3.30.160.60:FF:000059">
    <property type="entry name" value="U1 small nuclear ribonucleoprotein C"/>
    <property type="match status" value="1"/>
</dbReference>
<dbReference type="InterPro" id="IPR001878">
    <property type="entry name" value="Znf_CCHC"/>
</dbReference>
<evidence type="ECO:0000259" key="12">
    <source>
        <dbReference type="PROSITE" id="PS50158"/>
    </source>
</evidence>
<feature type="region of interest" description="Disordered" evidence="10">
    <location>
        <begin position="544"/>
        <end position="569"/>
    </location>
</feature>
<feature type="compositionally biased region" description="Pro residues" evidence="10">
    <location>
        <begin position="1307"/>
        <end position="1317"/>
    </location>
</feature>
<dbReference type="SUPFAM" id="SSF57756">
    <property type="entry name" value="Retrovirus zinc finger-like domains"/>
    <property type="match status" value="1"/>
</dbReference>
<feature type="region of interest" description="Disordered" evidence="10">
    <location>
        <begin position="345"/>
        <end position="395"/>
    </location>
</feature>
<evidence type="ECO:0000259" key="11">
    <source>
        <dbReference type="PROSITE" id="PS50102"/>
    </source>
</evidence>
<dbReference type="SMART" id="SM00360">
    <property type="entry name" value="RRM"/>
    <property type="match status" value="2"/>
</dbReference>
<evidence type="ECO:0000256" key="9">
    <source>
        <dbReference type="HAMAP-Rule" id="MF_03153"/>
    </source>
</evidence>
<gene>
    <name evidence="14" type="ORF">OEA41_002699</name>
</gene>
<comment type="caution">
    <text evidence="14">The sequence shown here is derived from an EMBL/GenBank/DDBJ whole genome shotgun (WGS) entry which is preliminary data.</text>
</comment>
<dbReference type="InterPro" id="IPR013085">
    <property type="entry name" value="U1-CZ_Znf_C2H2"/>
</dbReference>
<dbReference type="InterPro" id="IPR035979">
    <property type="entry name" value="RBD_domain_sf"/>
</dbReference>
<feature type="compositionally biased region" description="Basic and acidic residues" evidence="10">
    <location>
        <begin position="711"/>
        <end position="721"/>
    </location>
</feature>
<feature type="region of interest" description="Disordered" evidence="10">
    <location>
        <begin position="702"/>
        <end position="735"/>
    </location>
</feature>
<keyword evidence="2 9" id="KW-0479">Metal-binding</keyword>
<feature type="domain" description="CCHC-type" evidence="12">
    <location>
        <begin position="995"/>
        <end position="1009"/>
    </location>
</feature>
<dbReference type="InterPro" id="IPR036236">
    <property type="entry name" value="Znf_C2H2_sf"/>
</dbReference>
<dbReference type="Proteomes" id="UP001276659">
    <property type="component" value="Unassembled WGS sequence"/>
</dbReference>
<dbReference type="GO" id="GO:0030627">
    <property type="term" value="F:pre-mRNA 5'-splice site binding"/>
    <property type="evidence" value="ECO:0007669"/>
    <property type="project" value="InterPro"/>
</dbReference>
<comment type="subcellular location">
    <subcellularLocation>
        <location evidence="1 9">Nucleus</location>
    </subcellularLocation>
</comment>